<keyword evidence="3" id="KW-1185">Reference proteome</keyword>
<sequence length="109" mass="12027">MAFATYSNDSLTVIEVESSSFDSKMVTQFRQFIDGLPETGDKPILLDLSHVSFMDSSALGVLMAFKKHHMTSEISVVTESAPVLQLLKVTKVDQIVRVYSDIEQAILAS</sequence>
<comment type="caution">
    <text evidence="2">The sequence shown here is derived from an EMBL/GenBank/DDBJ whole genome shotgun (WGS) entry which is preliminary data.</text>
</comment>
<dbReference type="Gene3D" id="3.30.750.24">
    <property type="entry name" value="STAS domain"/>
    <property type="match status" value="1"/>
</dbReference>
<reference evidence="2 3" key="2">
    <citation type="submission" date="2014-09" db="EMBL/GenBank/DDBJ databases">
        <authorList>
            <consortium name="NBRP consortium"/>
            <person name="Sawabe T."/>
            <person name="Meirelles P."/>
            <person name="Nakanishi M."/>
            <person name="Sayaka M."/>
            <person name="Hattori M."/>
            <person name="Ohkuma M."/>
        </authorList>
    </citation>
    <scope>NUCLEOTIDE SEQUENCE [LARGE SCALE GENOMIC DNA]</scope>
    <source>
        <strain evidence="3">JCM19235</strain>
    </source>
</reference>
<feature type="domain" description="STAS" evidence="1">
    <location>
        <begin position="44"/>
        <end position="109"/>
    </location>
</feature>
<dbReference type="PROSITE" id="PS50801">
    <property type="entry name" value="STAS"/>
    <property type="match status" value="1"/>
</dbReference>
<dbReference type="GO" id="GO:0043856">
    <property type="term" value="F:anti-sigma factor antagonist activity"/>
    <property type="evidence" value="ECO:0007669"/>
    <property type="project" value="TreeGrafter"/>
</dbReference>
<protein>
    <submittedName>
        <fullName evidence="2">Anti-sigma F factor antagonist</fullName>
    </submittedName>
</protein>
<dbReference type="EMBL" id="BBMR01000003">
    <property type="protein sequence ID" value="GAL18780.1"/>
    <property type="molecule type" value="Genomic_DNA"/>
</dbReference>
<evidence type="ECO:0000313" key="3">
    <source>
        <dbReference type="Proteomes" id="UP000029228"/>
    </source>
</evidence>
<dbReference type="CDD" id="cd07043">
    <property type="entry name" value="STAS_anti-anti-sigma_factors"/>
    <property type="match status" value="1"/>
</dbReference>
<dbReference type="PANTHER" id="PTHR33495">
    <property type="entry name" value="ANTI-SIGMA FACTOR ANTAGONIST TM_1081-RELATED-RELATED"/>
    <property type="match status" value="1"/>
</dbReference>
<organism evidence="2 3">
    <name type="scientific">Vibrio maritimus</name>
    <dbReference type="NCBI Taxonomy" id="990268"/>
    <lineage>
        <taxon>Bacteria</taxon>
        <taxon>Pseudomonadati</taxon>
        <taxon>Pseudomonadota</taxon>
        <taxon>Gammaproteobacteria</taxon>
        <taxon>Vibrionales</taxon>
        <taxon>Vibrionaceae</taxon>
        <taxon>Vibrio</taxon>
    </lineage>
</organism>
<dbReference type="Pfam" id="PF01740">
    <property type="entry name" value="STAS"/>
    <property type="match status" value="1"/>
</dbReference>
<evidence type="ECO:0000313" key="2">
    <source>
        <dbReference type="EMBL" id="GAL18780.1"/>
    </source>
</evidence>
<proteinExistence type="predicted"/>
<dbReference type="Proteomes" id="UP000029228">
    <property type="component" value="Unassembled WGS sequence"/>
</dbReference>
<dbReference type="InterPro" id="IPR036513">
    <property type="entry name" value="STAS_dom_sf"/>
</dbReference>
<dbReference type="InterPro" id="IPR002645">
    <property type="entry name" value="STAS_dom"/>
</dbReference>
<reference evidence="2 3" key="1">
    <citation type="submission" date="2014-09" db="EMBL/GenBank/DDBJ databases">
        <title>Vibrio maritimus JCM 19235. (C45) whole genome shotgun sequence.</title>
        <authorList>
            <person name="Sawabe T."/>
            <person name="Meirelles P."/>
            <person name="Nakanishi M."/>
            <person name="Sayaka M."/>
            <person name="Hattori M."/>
            <person name="Ohkuma M."/>
        </authorList>
    </citation>
    <scope>NUCLEOTIDE SEQUENCE [LARGE SCALE GENOMIC DNA]</scope>
    <source>
        <strain evidence="3">JCM19235</strain>
    </source>
</reference>
<gene>
    <name evidence="2" type="ORF">JCM19235_2203</name>
</gene>
<name>A0A090RTM4_9VIBR</name>
<dbReference type="STRING" id="990268.JCM19235_2203"/>
<dbReference type="SUPFAM" id="SSF52091">
    <property type="entry name" value="SpoIIaa-like"/>
    <property type="match status" value="1"/>
</dbReference>
<accession>A0A090RTM4</accession>
<dbReference type="AlphaFoldDB" id="A0A090RTM4"/>
<evidence type="ECO:0000259" key="1">
    <source>
        <dbReference type="PROSITE" id="PS50801"/>
    </source>
</evidence>
<dbReference type="OrthoDB" id="9796076at2"/>